<dbReference type="Gene3D" id="2.130.10.10">
    <property type="entry name" value="YVTN repeat-like/Quinoprotein amine dehydrogenase"/>
    <property type="match status" value="6"/>
</dbReference>
<name>A0AA35S9I5_GEOBA</name>
<sequence>MQKINRNKKTGRRENVKTRQSAPFLTNHVWVGTDRGVSVYHKADNRWTKLDREDGLLSDDVTAIATDGKSVWIGTTLGVSLYELESKRWKKFQRRDGLASNEVTAIAVDGNYIWVGTDTGISRYDKTTGAWALQREKDKDQFNAITAIAVESEYVWFGTEDGLRRYDKPKDAWNAYTKEEGLVENHIRHIALSPDAVWVGTEKSGVSKYSTINQTFTESHTRTDRIESDFIRAIAVDGDNVWFGSADRGLRRYITTVDTWFKYTTAQGLVSDHITVLTVDGRDIWLGTYEHGLGRYDKSTDGWTWYSRRDTLVSNQIKSLVSTEGALWAGTNKGLSRYSLREKTWRTYTKADGLATNYITALANNAKDGTLWVGTPLGLGRLEGERWRFYTQRNGLANNFVTCISLSNQVPTRRGSSTLFGSFRSNNVGVWVGTKGGLSVLMGESPPSSPQSGEDKQTRSIRESTRITANQISVDSRGLADGFHVSRQPYLTGKWVTAVLAIDEEVWAGTTEGLYRKNAATDKFEPFPVVTDYVNTLVFNPDGRLLVGTRNGLWIIRPPFYPPASGGIRGVTHITDGLPNLNVRAIALDGETIWVGTPGGVARSDGIGVQQVFTMQPDGLLHDNIQSIAVVDKQVFFGTVAGLAVYEVEKDRWEKHTPYHDTEILREDQVRWIELDGHHLWALNWSASPNGAILKFDRRTNTWIEYTKDALPLSPEVPFITAISRLAVGKEDVWCATGDGGVLRYNKASDTWTHFTRSSGLPGHHATLIEFDGSNGVWVAFLGGVAAHYDTWAEKWETVKVTEAGVGTYIEDIACTKDYVWFSTRSVGVKRYERATKTWRSYTEAQGMASRSGDWIATDGEGVWTSGRGHYSWVRDRRAHGVSYYRPDDDTWTIYDRREGLRADRTDYGQVGEDYVWCFGGSGINRYDKTGTSRGLSRYDKEKETWTSFTKPTTLADRRAVAVATDSRYVWVGTHRGLSRYDKHYDRWKHFQKSEEERDEEDNEDEEDEEDGEKEEKNELVDNNVIDLSVGRRYVWIATEGGVGRYDKIADRFESYTKENQLPSVDIRAVVQNRSDVWIGTKNGISKHSILSDDRNAWETYNAAIEILPTVEGKYAKSLKNDDVRCLAVDENRVWAGTKTGVSLYALRQGTWTTFTQNDGLASDEVSCIIVDNEQVWSEVGAAVTVYDTLNETWKVLTEADGLRLKSEYINGNPRRSGSVEDDFTNLNETFSQIRKEDSVRQDEFDFDRVFGAASTAS</sequence>
<dbReference type="InterPro" id="IPR015943">
    <property type="entry name" value="WD40/YVTN_repeat-like_dom_sf"/>
</dbReference>
<evidence type="ECO:0000313" key="2">
    <source>
        <dbReference type="EMBL" id="CAI8025970.1"/>
    </source>
</evidence>
<dbReference type="EMBL" id="CASHTH010002193">
    <property type="protein sequence ID" value="CAI8025970.1"/>
    <property type="molecule type" value="Genomic_DNA"/>
</dbReference>
<organism evidence="2 3">
    <name type="scientific">Geodia barretti</name>
    <name type="common">Barrett's horny sponge</name>
    <dbReference type="NCBI Taxonomy" id="519541"/>
    <lineage>
        <taxon>Eukaryota</taxon>
        <taxon>Metazoa</taxon>
        <taxon>Porifera</taxon>
        <taxon>Demospongiae</taxon>
        <taxon>Heteroscleromorpha</taxon>
        <taxon>Tetractinellida</taxon>
        <taxon>Astrophorina</taxon>
        <taxon>Geodiidae</taxon>
        <taxon>Geodia</taxon>
    </lineage>
</organism>
<comment type="caution">
    <text evidence="2">The sequence shown here is derived from an EMBL/GenBank/DDBJ whole genome shotgun (WGS) entry which is preliminary data.</text>
</comment>
<accession>A0AA35S9I5</accession>
<dbReference type="Proteomes" id="UP001174909">
    <property type="component" value="Unassembled WGS sequence"/>
</dbReference>
<keyword evidence="3" id="KW-1185">Reference proteome</keyword>
<keyword evidence="2" id="KW-0808">Transferase</keyword>
<reference evidence="2" key="1">
    <citation type="submission" date="2023-03" db="EMBL/GenBank/DDBJ databases">
        <authorList>
            <person name="Steffen K."/>
            <person name="Cardenas P."/>
        </authorList>
    </citation>
    <scope>NUCLEOTIDE SEQUENCE</scope>
</reference>
<feature type="compositionally biased region" description="Acidic residues" evidence="1">
    <location>
        <begin position="997"/>
        <end position="1013"/>
    </location>
</feature>
<keyword evidence="2" id="KW-0418">Kinase</keyword>
<dbReference type="SUPFAM" id="SSF101898">
    <property type="entry name" value="NHL repeat"/>
    <property type="match status" value="1"/>
</dbReference>
<dbReference type="SUPFAM" id="SSF63829">
    <property type="entry name" value="Calcium-dependent phosphotriesterase"/>
    <property type="match status" value="3"/>
</dbReference>
<dbReference type="GO" id="GO:0016301">
    <property type="term" value="F:kinase activity"/>
    <property type="evidence" value="ECO:0007669"/>
    <property type="project" value="UniProtKB-KW"/>
</dbReference>
<dbReference type="AlphaFoldDB" id="A0AA35S9I5"/>
<protein>
    <submittedName>
        <fullName evidence="2">Histidine kinase P4</fullName>
    </submittedName>
</protein>
<feature type="region of interest" description="Disordered" evidence="1">
    <location>
        <begin position="441"/>
        <end position="462"/>
    </location>
</feature>
<gene>
    <name evidence="2" type="ORF">GBAR_LOCUS14963</name>
</gene>
<feature type="compositionally biased region" description="Basic and acidic residues" evidence="1">
    <location>
        <begin position="453"/>
        <end position="462"/>
    </location>
</feature>
<evidence type="ECO:0000256" key="1">
    <source>
        <dbReference type="SAM" id="MobiDB-lite"/>
    </source>
</evidence>
<evidence type="ECO:0000313" key="3">
    <source>
        <dbReference type="Proteomes" id="UP001174909"/>
    </source>
</evidence>
<feature type="region of interest" description="Disordered" evidence="1">
    <location>
        <begin position="992"/>
        <end position="1020"/>
    </location>
</feature>
<proteinExistence type="predicted"/>